<gene>
    <name evidence="2" type="ORF">GSY63_16130</name>
</gene>
<organism evidence="2 3">
    <name type="scientific">Mucilaginibacter agri</name>
    <dbReference type="NCBI Taxonomy" id="2695265"/>
    <lineage>
        <taxon>Bacteria</taxon>
        <taxon>Pseudomonadati</taxon>
        <taxon>Bacteroidota</taxon>
        <taxon>Sphingobacteriia</taxon>
        <taxon>Sphingobacteriales</taxon>
        <taxon>Sphingobacteriaceae</taxon>
        <taxon>Mucilaginibacter</taxon>
    </lineage>
</organism>
<dbReference type="RefSeq" id="WP_166586839.1">
    <property type="nucleotide sequence ID" value="NZ_WWEO01000043.1"/>
</dbReference>
<proteinExistence type="predicted"/>
<feature type="chain" id="PRO_5037799092" description="Outer membrane protein beta-barrel domain-containing protein" evidence="1">
    <location>
        <begin position="20"/>
        <end position="173"/>
    </location>
</feature>
<feature type="signal peptide" evidence="1">
    <location>
        <begin position="1"/>
        <end position="19"/>
    </location>
</feature>
<evidence type="ECO:0008006" key="4">
    <source>
        <dbReference type="Google" id="ProtNLM"/>
    </source>
</evidence>
<name>A0A965ZGZ8_9SPHI</name>
<reference evidence="2" key="1">
    <citation type="submission" date="2020-01" db="EMBL/GenBank/DDBJ databases">
        <authorList>
            <person name="Seo Y.L."/>
        </authorList>
    </citation>
    <scope>NUCLEOTIDE SEQUENCE</scope>
    <source>
        <strain evidence="2">R11</strain>
    </source>
</reference>
<sequence>MKYPILLLFCICLFQLANAQDDIGGRNAFAVSAGFELGLPTQSIYSVGLGGSLKLEVPVAHKFSLSATGGFTTMTYKSAFSRAFGAPGSDTYVPLKGGVKYYASQGFYLEGELGTAIETSHDSRSLFAWSLGPGFVIPVNHGKSGVDLGFRYESWGGSEVRQTAIRVGYRFGW</sequence>
<accession>A0A965ZGZ8</accession>
<dbReference type="AlphaFoldDB" id="A0A965ZGZ8"/>
<evidence type="ECO:0000256" key="1">
    <source>
        <dbReference type="SAM" id="SignalP"/>
    </source>
</evidence>
<comment type="caution">
    <text evidence="2">The sequence shown here is derived from an EMBL/GenBank/DDBJ whole genome shotgun (WGS) entry which is preliminary data.</text>
</comment>
<evidence type="ECO:0000313" key="3">
    <source>
        <dbReference type="Proteomes" id="UP000638732"/>
    </source>
</evidence>
<reference evidence="2" key="2">
    <citation type="submission" date="2020-10" db="EMBL/GenBank/DDBJ databases">
        <title>Mucilaginibacter sp. nov., isolated from soil.</title>
        <authorList>
            <person name="Jeon C.O."/>
        </authorList>
    </citation>
    <scope>NUCLEOTIDE SEQUENCE</scope>
    <source>
        <strain evidence="2">R11</strain>
    </source>
</reference>
<keyword evidence="1" id="KW-0732">Signal</keyword>
<dbReference type="Proteomes" id="UP000638732">
    <property type="component" value="Unassembled WGS sequence"/>
</dbReference>
<keyword evidence="3" id="KW-1185">Reference proteome</keyword>
<protein>
    <recommendedName>
        <fullName evidence="4">Outer membrane protein beta-barrel domain-containing protein</fullName>
    </recommendedName>
</protein>
<evidence type="ECO:0000313" key="2">
    <source>
        <dbReference type="EMBL" id="NCD70894.1"/>
    </source>
</evidence>
<dbReference type="EMBL" id="WWEO01000043">
    <property type="protein sequence ID" value="NCD70894.1"/>
    <property type="molecule type" value="Genomic_DNA"/>
</dbReference>